<evidence type="ECO:0000256" key="4">
    <source>
        <dbReference type="ARBA" id="ARBA00023306"/>
    </source>
</evidence>
<comment type="similarity">
    <text evidence="1 7">Belongs to the MinC family.</text>
</comment>
<dbReference type="InterPro" id="IPR016098">
    <property type="entry name" value="CAP/MinC_C"/>
</dbReference>
<dbReference type="GO" id="GO:0051302">
    <property type="term" value="P:regulation of cell division"/>
    <property type="evidence" value="ECO:0007669"/>
    <property type="project" value="InterPro"/>
</dbReference>
<keyword evidence="2 7" id="KW-0132">Cell division</keyword>
<evidence type="ECO:0000259" key="9">
    <source>
        <dbReference type="Pfam" id="PF05209"/>
    </source>
</evidence>
<dbReference type="InterPro" id="IPR007874">
    <property type="entry name" value="MinC_N"/>
</dbReference>
<gene>
    <name evidence="7 10" type="primary">minC</name>
    <name evidence="10" type="ORF">P3F81_03575</name>
</gene>
<dbReference type="Gene3D" id="2.160.20.70">
    <property type="match status" value="1"/>
</dbReference>
<keyword evidence="4 7" id="KW-0131">Cell cycle</keyword>
<dbReference type="KEGG" id="sgbi:P3F81_03575"/>
<evidence type="ECO:0000313" key="10">
    <source>
        <dbReference type="EMBL" id="WIW71405.1"/>
    </source>
</evidence>
<evidence type="ECO:0000313" key="11">
    <source>
        <dbReference type="Proteomes" id="UP001243623"/>
    </source>
</evidence>
<keyword evidence="11" id="KW-1185">Reference proteome</keyword>
<feature type="domain" description="Septum formation inhibitor MinC C-terminal" evidence="8">
    <location>
        <begin position="98"/>
        <end position="197"/>
    </location>
</feature>
<comment type="subunit">
    <text evidence="6 7">Interacts with MinD and FtsZ.</text>
</comment>
<dbReference type="GO" id="GO:1901891">
    <property type="term" value="P:regulation of cell septum assembly"/>
    <property type="evidence" value="ECO:0007669"/>
    <property type="project" value="InterPro"/>
</dbReference>
<keyword evidence="3 7" id="KW-0717">Septation</keyword>
<dbReference type="PANTHER" id="PTHR34108:SF1">
    <property type="entry name" value="SEPTUM SITE-DETERMINING PROTEIN MINC"/>
    <property type="match status" value="1"/>
</dbReference>
<name>A0A9Y2EU94_9FIRM</name>
<dbReference type="Pfam" id="PF03775">
    <property type="entry name" value="MinC_C"/>
    <property type="match status" value="1"/>
</dbReference>
<dbReference type="Proteomes" id="UP001243623">
    <property type="component" value="Chromosome"/>
</dbReference>
<organism evidence="10 11">
    <name type="scientific">Selenobaculum gibii</name>
    <dbReference type="NCBI Taxonomy" id="3054208"/>
    <lineage>
        <taxon>Bacteria</taxon>
        <taxon>Bacillati</taxon>
        <taxon>Bacillota</taxon>
        <taxon>Negativicutes</taxon>
        <taxon>Selenomonadales</taxon>
        <taxon>Selenomonadaceae</taxon>
        <taxon>Selenobaculum</taxon>
    </lineage>
</organism>
<dbReference type="GO" id="GO:0000917">
    <property type="term" value="P:division septum assembly"/>
    <property type="evidence" value="ECO:0007669"/>
    <property type="project" value="UniProtKB-KW"/>
</dbReference>
<dbReference type="PANTHER" id="PTHR34108">
    <property type="entry name" value="SEPTUM SITE-DETERMINING PROTEIN MINC"/>
    <property type="match status" value="1"/>
</dbReference>
<dbReference type="Gene3D" id="3.30.160.540">
    <property type="match status" value="1"/>
</dbReference>
<dbReference type="InterPro" id="IPR036145">
    <property type="entry name" value="MinC_C_sf"/>
</dbReference>
<feature type="domain" description="Septum formation inhibitor MinC N-terminal" evidence="9">
    <location>
        <begin position="5"/>
        <end position="73"/>
    </location>
</feature>
<protein>
    <recommendedName>
        <fullName evidence="7">Probable septum site-determining protein MinC</fullName>
    </recommendedName>
</protein>
<dbReference type="GO" id="GO:0000902">
    <property type="term" value="P:cell morphogenesis"/>
    <property type="evidence" value="ECO:0007669"/>
    <property type="project" value="InterPro"/>
</dbReference>
<evidence type="ECO:0000256" key="1">
    <source>
        <dbReference type="ARBA" id="ARBA00006291"/>
    </source>
</evidence>
<dbReference type="HAMAP" id="MF_00267">
    <property type="entry name" value="MinC"/>
    <property type="match status" value="1"/>
</dbReference>
<evidence type="ECO:0000256" key="5">
    <source>
        <dbReference type="ARBA" id="ARBA00025606"/>
    </source>
</evidence>
<reference evidence="10" key="1">
    <citation type="submission" date="2023-03" db="EMBL/GenBank/DDBJ databases">
        <title>Selenobaculum gbiensis gen. nov. sp. nov., a new bacterium isolated from the gut microbiota of IBD patient.</title>
        <authorList>
            <person name="Yeo S."/>
            <person name="Park H."/>
            <person name="Huh C.S."/>
        </authorList>
    </citation>
    <scope>NUCLEOTIDE SEQUENCE</scope>
    <source>
        <strain evidence="10">ICN-92133</strain>
    </source>
</reference>
<dbReference type="AlphaFoldDB" id="A0A9Y2EU94"/>
<comment type="function">
    <text evidence="5 7">Cell division inhibitor that blocks the formation of polar Z ring septums. Rapidly oscillates between the poles of the cell to destabilize FtsZ filaments that have formed before they mature into polar Z rings. Prevents FtsZ polymerization.</text>
</comment>
<dbReference type="SUPFAM" id="SSF63848">
    <property type="entry name" value="Cell-division inhibitor MinC, C-terminal domain"/>
    <property type="match status" value="1"/>
</dbReference>
<dbReference type="InterPro" id="IPR005526">
    <property type="entry name" value="Septum_form_inhib_MinC_C"/>
</dbReference>
<dbReference type="Pfam" id="PF05209">
    <property type="entry name" value="MinC_N"/>
    <property type="match status" value="1"/>
</dbReference>
<accession>A0A9Y2EU94</accession>
<dbReference type="InterPro" id="IPR013033">
    <property type="entry name" value="MinC"/>
</dbReference>
<evidence type="ECO:0000256" key="2">
    <source>
        <dbReference type="ARBA" id="ARBA00022618"/>
    </source>
</evidence>
<dbReference type="EMBL" id="CP120678">
    <property type="protein sequence ID" value="WIW71405.1"/>
    <property type="molecule type" value="Genomic_DNA"/>
</dbReference>
<evidence type="ECO:0000256" key="6">
    <source>
        <dbReference type="ARBA" id="ARBA00046874"/>
    </source>
</evidence>
<evidence type="ECO:0000256" key="3">
    <source>
        <dbReference type="ARBA" id="ARBA00023210"/>
    </source>
</evidence>
<dbReference type="RefSeq" id="WP_147667716.1">
    <property type="nucleotide sequence ID" value="NZ_CP120678.1"/>
</dbReference>
<evidence type="ECO:0000256" key="7">
    <source>
        <dbReference type="HAMAP-Rule" id="MF_00267"/>
    </source>
</evidence>
<dbReference type="NCBIfam" id="TIGR01222">
    <property type="entry name" value="minC"/>
    <property type="match status" value="1"/>
</dbReference>
<proteinExistence type="inferred from homology"/>
<sequence>MNKDVVFKGSRTGLQLVLNENVDFSDILIQLRNKLESAIGFFGKGTIIHVNSDVFNEQEQIEVENLLSQYGMTLEILSPQIENYIIEPEQSMADHVMVIEQTVRGGQEIIYDGSILVKGNVNPGAQVIAGGNIEIEGTCRGLVHAGAYGDMNAMITARRMRALQIRIASLAARAPDNFEEVDHPECARIKNGEIVIESVKEQEDIYE</sequence>
<evidence type="ECO:0000259" key="8">
    <source>
        <dbReference type="Pfam" id="PF03775"/>
    </source>
</evidence>